<proteinExistence type="predicted"/>
<organism evidence="2 3">
    <name type="scientific">Papiliotrema laurentii</name>
    <name type="common">Cryptococcus laurentii</name>
    <dbReference type="NCBI Taxonomy" id="5418"/>
    <lineage>
        <taxon>Eukaryota</taxon>
        <taxon>Fungi</taxon>
        <taxon>Dikarya</taxon>
        <taxon>Basidiomycota</taxon>
        <taxon>Agaricomycotina</taxon>
        <taxon>Tremellomycetes</taxon>
        <taxon>Tremellales</taxon>
        <taxon>Rhynchogastremaceae</taxon>
        <taxon>Papiliotrema</taxon>
    </lineage>
</organism>
<feature type="compositionally biased region" description="Polar residues" evidence="1">
    <location>
        <begin position="406"/>
        <end position="422"/>
    </location>
</feature>
<reference evidence="2" key="1">
    <citation type="submission" date="2023-02" db="EMBL/GenBank/DDBJ databases">
        <title>Identification and recombinant expression of a fungal hydrolase from Papiliotrema laurentii that hydrolyzes apple cutin and clears colloidal polyester polyurethane.</title>
        <authorList>
            <consortium name="DOE Joint Genome Institute"/>
            <person name="Roman V.A."/>
            <person name="Bojanowski C."/>
            <person name="Crable B.R."/>
            <person name="Wagner D.N."/>
            <person name="Hung C.S."/>
            <person name="Nadeau L.J."/>
            <person name="Schratz L."/>
            <person name="Haridas S."/>
            <person name="Pangilinan J."/>
            <person name="Lipzen A."/>
            <person name="Na H."/>
            <person name="Yan M."/>
            <person name="Ng V."/>
            <person name="Grigoriev I.V."/>
            <person name="Spatafora J.W."/>
            <person name="Barlow D."/>
            <person name="Biffinger J."/>
            <person name="Kelley-Loughnane N."/>
            <person name="Varaljay V.A."/>
            <person name="Crookes-Goodson W.J."/>
        </authorList>
    </citation>
    <scope>NUCLEOTIDE SEQUENCE</scope>
    <source>
        <strain evidence="2">5307AH</strain>
    </source>
</reference>
<dbReference type="EMBL" id="JAODAN010000005">
    <property type="protein sequence ID" value="KAK1924324.1"/>
    <property type="molecule type" value="Genomic_DNA"/>
</dbReference>
<protein>
    <submittedName>
        <fullName evidence="2">Uncharacterized protein</fullName>
    </submittedName>
</protein>
<feature type="region of interest" description="Disordered" evidence="1">
    <location>
        <begin position="626"/>
        <end position="659"/>
    </location>
</feature>
<dbReference type="Proteomes" id="UP001182556">
    <property type="component" value="Unassembled WGS sequence"/>
</dbReference>
<evidence type="ECO:0000313" key="3">
    <source>
        <dbReference type="Proteomes" id="UP001182556"/>
    </source>
</evidence>
<dbReference type="AlphaFoldDB" id="A0AAD9D0W6"/>
<accession>A0AAD9D0W6</accession>
<keyword evidence="3" id="KW-1185">Reference proteome</keyword>
<comment type="caution">
    <text evidence="2">The sequence shown here is derived from an EMBL/GenBank/DDBJ whole genome shotgun (WGS) entry which is preliminary data.</text>
</comment>
<name>A0AAD9D0W6_PAPLA</name>
<gene>
    <name evidence="2" type="ORF">DB88DRAFT_489884</name>
</gene>
<evidence type="ECO:0000256" key="1">
    <source>
        <dbReference type="SAM" id="MobiDB-lite"/>
    </source>
</evidence>
<feature type="region of interest" description="Disordered" evidence="1">
    <location>
        <begin position="1"/>
        <end position="26"/>
    </location>
</feature>
<sequence>MSSNGGHVGQLAGVKPTPRTLPDIPPRISLNRMPSTLPSPLPLVPLAPAQVASLRGQFHRRRSSYPPVTTPGSSAGFPWVLSGTPSGKTAELIAFDNAGFGSELSNEDPLAWDALISFDQPNPAKLTTRGSAHTHSPKTTTARAKAEVKADALPMSPGRIAQFGSDLAWKTILGSVVEVEGVGEVGVCRVLLEVWKRGGGETVTSQCLWPSIIMALSLPASSDTSARTSTPSAQAAMSLQGLYNLTLKQWEPSIFSGLLASYMAGSSSPFTAAPTLDFPPVSTPKYGASTPTKEFDLSLEQWTNLTPGLGGELSTLFGSTPRGSTIHPSNLGQFEFHVDNDSNRNSIGDSVSGIDEILASMEKEQEEDERKLNRAASLQADAKSSGSAFQLPTPETDSDATKTPRRQSTAVSLQLSPDSTASPFIPGGAVTKPPSGRAAHPTSLVMPTEAFVPPPPMCMFFNPSFRDLQKGKVGVWKGDLSLRGKGGGTFNVLIVGEEVSGHLWQSHLWSSTLTYPVDPSADNDNSSFTSKMIPVAYLAREGFTPVTMGMVLCNDANIEAYVAMVQHLHAEGVAFHLPNAANLPIVFLPAKFDPNDPLQRLGIAYMTKPGAPIPLAADSKKVVADSVAEEGPKRKKRRQSAPAKQVGTGSKRKESLGLRGKVEEEVIVEEKG</sequence>
<feature type="compositionally biased region" description="Polar residues" evidence="1">
    <location>
        <begin position="382"/>
        <end position="395"/>
    </location>
</feature>
<feature type="region of interest" description="Disordered" evidence="1">
    <location>
        <begin position="362"/>
        <end position="440"/>
    </location>
</feature>
<evidence type="ECO:0000313" key="2">
    <source>
        <dbReference type="EMBL" id="KAK1924324.1"/>
    </source>
</evidence>